<dbReference type="Proteomes" id="UP001642484">
    <property type="component" value="Unassembled WGS sequence"/>
</dbReference>
<feature type="region of interest" description="Disordered" evidence="2">
    <location>
        <begin position="27"/>
        <end position="93"/>
    </location>
</feature>
<protein>
    <submittedName>
        <fullName evidence="4">Uncharacterized protein</fullName>
    </submittedName>
</protein>
<accession>A0ABP0KBK8</accession>
<evidence type="ECO:0000313" key="4">
    <source>
        <dbReference type="EMBL" id="CAK9023439.1"/>
    </source>
</evidence>
<evidence type="ECO:0000256" key="2">
    <source>
        <dbReference type="SAM" id="MobiDB-lite"/>
    </source>
</evidence>
<gene>
    <name evidence="3" type="ORF">CCMP2556_LOCUS13670</name>
    <name evidence="4" type="ORF">CCMP2556_LOCUS15227</name>
</gene>
<evidence type="ECO:0000313" key="3">
    <source>
        <dbReference type="EMBL" id="CAK9019475.1"/>
    </source>
</evidence>
<dbReference type="EMBL" id="CAXAMN010007936">
    <property type="protein sequence ID" value="CAK9023439.1"/>
    <property type="molecule type" value="Genomic_DNA"/>
</dbReference>
<sequence length="531" mass="59632">MAEDAVGDEQVEKEAKTVGEQVAVGMYGHAFGPTTPGFLAEGQAKTPAGTPAPPTPGNKPRGNKTPGTKTPMIVPALDPRSLHRLPLGEVDESPKRKIVRLPIPEAMRGEPAGNFPPGAHEASPKRQRMEEVVGSLAPVTPPLLGKREYSLPWDKEDDEKRRMSPKRRVRSIQEEFPGGDEMIAEEALQHQLNAVSDEEEEIDTNKGKTPVIDDEELARLDAEACKHEEARLEVRITGIPTAVNTSDIVTKILSKARMNGLKYLIKMIDGDDEKIGKAQYDEIKLKEELKKNTIKMAKAMGANAKVALVIALSLLQGGQGTEVQEAEEESQPDESWWVRPLVTMLCLSMIGALSLARLAVDGIRAWLNGRRTYEEDIEEKQDEWQQHSQAGEPHVRSEEMVTPPQGESWQEEDQEKVNMQWQIVRLEVVVAEQEEKIEEIKKDRDFQHREVVRMYNMCNDLRFELENLKEERARTTMKMTGSSGTEDDHVAEMEKMAEDCARAWEAVELWKKKAKEVMIQANEVVREKLGS</sequence>
<name>A0ABP0KBK8_9DINO</name>
<feature type="region of interest" description="Disordered" evidence="2">
    <location>
        <begin position="378"/>
        <end position="412"/>
    </location>
</feature>
<comment type="caution">
    <text evidence="4">The sequence shown here is derived from an EMBL/GenBank/DDBJ whole genome shotgun (WGS) entry which is preliminary data.</text>
</comment>
<feature type="coiled-coil region" evidence="1">
    <location>
        <begin position="423"/>
        <end position="478"/>
    </location>
</feature>
<feature type="non-terminal residue" evidence="4">
    <location>
        <position position="531"/>
    </location>
</feature>
<organism evidence="4 5">
    <name type="scientific">Durusdinium trenchii</name>
    <dbReference type="NCBI Taxonomy" id="1381693"/>
    <lineage>
        <taxon>Eukaryota</taxon>
        <taxon>Sar</taxon>
        <taxon>Alveolata</taxon>
        <taxon>Dinophyceae</taxon>
        <taxon>Suessiales</taxon>
        <taxon>Symbiodiniaceae</taxon>
        <taxon>Durusdinium</taxon>
    </lineage>
</organism>
<proteinExistence type="predicted"/>
<dbReference type="EMBL" id="CAXAMN010006869">
    <property type="protein sequence ID" value="CAK9019475.1"/>
    <property type="molecule type" value="Genomic_DNA"/>
</dbReference>
<reference evidence="4 5" key="1">
    <citation type="submission" date="2024-02" db="EMBL/GenBank/DDBJ databases">
        <authorList>
            <person name="Chen Y."/>
            <person name="Shah S."/>
            <person name="Dougan E. K."/>
            <person name="Thang M."/>
            <person name="Chan C."/>
        </authorList>
    </citation>
    <scope>NUCLEOTIDE SEQUENCE [LARGE SCALE GENOMIC DNA]</scope>
</reference>
<evidence type="ECO:0000313" key="5">
    <source>
        <dbReference type="Proteomes" id="UP001642484"/>
    </source>
</evidence>
<keyword evidence="5" id="KW-1185">Reference proteome</keyword>
<keyword evidence="1" id="KW-0175">Coiled coil</keyword>
<evidence type="ECO:0000256" key="1">
    <source>
        <dbReference type="SAM" id="Coils"/>
    </source>
</evidence>